<dbReference type="InterPro" id="IPR001763">
    <property type="entry name" value="Rhodanese-like_dom"/>
</dbReference>
<comment type="caution">
    <text evidence="3">The sequence shown here is derived from an EMBL/GenBank/DDBJ whole genome shotgun (WGS) entry which is preliminary data.</text>
</comment>
<evidence type="ECO:0000313" key="4">
    <source>
        <dbReference type="Proteomes" id="UP000460298"/>
    </source>
</evidence>
<sequence>MRFLVLAVMAVSLASCSPSNSSNPSGPTASGPSAIEQAIKDGALIVDVRTPAEFASGHYPGAVNIPLDEIDRRMNELGADTNRPIVLYCRSGRRSGIALDQVRRAGYTKAFNGINQSSMPCPTGKC</sequence>
<dbReference type="InterPro" id="IPR050229">
    <property type="entry name" value="GlpE_sulfurtransferase"/>
</dbReference>
<dbReference type="SUPFAM" id="SSF52821">
    <property type="entry name" value="Rhodanese/Cell cycle control phosphatase"/>
    <property type="match status" value="1"/>
</dbReference>
<dbReference type="PROSITE" id="PS51257">
    <property type="entry name" value="PROKAR_LIPOPROTEIN"/>
    <property type="match status" value="1"/>
</dbReference>
<organism evidence="3 4">
    <name type="scientific">Leptonema illini</name>
    <dbReference type="NCBI Taxonomy" id="183"/>
    <lineage>
        <taxon>Bacteria</taxon>
        <taxon>Pseudomonadati</taxon>
        <taxon>Spirochaetota</taxon>
        <taxon>Spirochaetia</taxon>
        <taxon>Leptospirales</taxon>
        <taxon>Leptospiraceae</taxon>
        <taxon>Leptonema</taxon>
    </lineage>
</organism>
<dbReference type="PANTHER" id="PTHR43031:SF18">
    <property type="entry name" value="RHODANESE-RELATED SULFURTRANSFERASES"/>
    <property type="match status" value="1"/>
</dbReference>
<name>A0A833LV61_9LEPT</name>
<dbReference type="InterPro" id="IPR036873">
    <property type="entry name" value="Rhodanese-like_dom_sf"/>
</dbReference>
<accession>A0A833LV61</accession>
<gene>
    <name evidence="3" type="ORF">F9K24_20555</name>
</gene>
<dbReference type="AlphaFoldDB" id="A0A833LV61"/>
<dbReference type="Pfam" id="PF00581">
    <property type="entry name" value="Rhodanese"/>
    <property type="match status" value="1"/>
</dbReference>
<dbReference type="SMART" id="SM00450">
    <property type="entry name" value="RHOD"/>
    <property type="match status" value="1"/>
</dbReference>
<keyword evidence="1" id="KW-0732">Signal</keyword>
<dbReference type="PANTHER" id="PTHR43031">
    <property type="entry name" value="FAD-DEPENDENT OXIDOREDUCTASE"/>
    <property type="match status" value="1"/>
</dbReference>
<reference evidence="3 4" key="1">
    <citation type="submission" date="2019-10" db="EMBL/GenBank/DDBJ databases">
        <title>Extracellular Electron Transfer in a Candidatus Methanoperedens spp. Enrichment Culture.</title>
        <authorList>
            <person name="Berger S."/>
            <person name="Rangel Shaw D."/>
            <person name="Berben T."/>
            <person name="In 'T Zandt M."/>
            <person name="Frank J."/>
            <person name="Reimann J."/>
            <person name="Jetten M.S.M."/>
            <person name="Welte C.U."/>
        </authorList>
    </citation>
    <scope>NUCLEOTIDE SEQUENCE [LARGE SCALE GENOMIC DNA]</scope>
    <source>
        <strain evidence="3">SB12</strain>
    </source>
</reference>
<feature type="chain" id="PRO_5032678414" evidence="1">
    <location>
        <begin position="22"/>
        <end position="126"/>
    </location>
</feature>
<proteinExistence type="predicted"/>
<evidence type="ECO:0000256" key="1">
    <source>
        <dbReference type="SAM" id="SignalP"/>
    </source>
</evidence>
<evidence type="ECO:0000313" key="3">
    <source>
        <dbReference type="EMBL" id="KAB2929208.1"/>
    </source>
</evidence>
<feature type="signal peptide" evidence="1">
    <location>
        <begin position="1"/>
        <end position="21"/>
    </location>
</feature>
<dbReference type="EMBL" id="WBUI01000035">
    <property type="protein sequence ID" value="KAB2929208.1"/>
    <property type="molecule type" value="Genomic_DNA"/>
</dbReference>
<dbReference type="Proteomes" id="UP000460298">
    <property type="component" value="Unassembled WGS sequence"/>
</dbReference>
<feature type="domain" description="Rhodanese" evidence="2">
    <location>
        <begin position="39"/>
        <end position="112"/>
    </location>
</feature>
<dbReference type="CDD" id="cd00158">
    <property type="entry name" value="RHOD"/>
    <property type="match status" value="1"/>
</dbReference>
<dbReference type="Gene3D" id="3.40.250.10">
    <property type="entry name" value="Rhodanese-like domain"/>
    <property type="match status" value="1"/>
</dbReference>
<protein>
    <submittedName>
        <fullName evidence="3">Rhodanese-like domain-containing protein</fullName>
    </submittedName>
</protein>
<evidence type="ECO:0000259" key="2">
    <source>
        <dbReference type="PROSITE" id="PS50206"/>
    </source>
</evidence>
<dbReference type="PROSITE" id="PS50206">
    <property type="entry name" value="RHODANESE_3"/>
    <property type="match status" value="1"/>
</dbReference>